<sequence length="867" mass="98693">MEYLRSLFGSLQQALDFVSSFTTYLFGNDPHPGAEEVGNGREMKESRSHHDSEVETTYSGDVSPREELKVTEGPFTAEIPLLSEEIQGTSEIVVTGDQAMESFLRSSNFPNSCEGQEKTEQKFSVSSVCLSDTPELESTTPMTDSIEQSPLEAPSMTGRFYQRKSEESALVEVAWEDMTEELEDAICSQYCSQLNPDELLAERRELGQMEEARKTEMSQEAEQDRNVLAEEIEQEALNWAASIEQKRGLEGTGWTEEMVQGSMEETVEMDNQQLEVGKEQEEENVGEKVQGEINTATLNQAEDKVLEEERTVGESHLWDEEAEKITDDQEKELGNMLWNKGIQQKLLDLTQHREEKQRGQEDATWSRGTQQGRPEEMAKMARDQQLNVEKEQEEDTRVDGNEQVKPSVTAEIEGDQVKMLEEKRKGERSCNLEECLGGTEEGKERKLDEDEKELERITWTNKLQYDALNVTIVKTQDLESGEEQREGIKLDTDHQIMKEVVTKNEEVQQPLLHKAEMETSQKKALEGEAKERDLYWEPKETEIMIEQESGAPELEKGGNCKQGDLSEKEERGLEGVTWTDKFQYDALNVAIVKTQGLESGEEQGEGIELDADHQIMKEIVTKNEEVQQPLLDKAEMETSQKKALEGEEKERYLYWEPKETDIMIEQEKEEPELEKGGNCKQGDLPEKAKTEENLNQEVEESVKNEILVTVGKQEQQIKEEWWESNQEEQPELLVDTCGLSVDMLEVAETTSDQSNQLGETTKNLVYPTSLDTDLLAGPRTFPHDVTTLDSSAQKERVLLRRKSSIRRAPSLKKPKISTEAPTEEIKMAEDAPSLLEVPKRQNPRLSGFGPMHPNMMAELQMRLQKPK</sequence>
<feature type="compositionally biased region" description="Basic and acidic residues" evidence="1">
    <location>
        <begin position="415"/>
        <end position="429"/>
    </location>
</feature>
<dbReference type="KEGG" id="tsr:106557082"/>
<evidence type="ECO:0000256" key="1">
    <source>
        <dbReference type="SAM" id="MobiDB-lite"/>
    </source>
</evidence>
<feature type="compositionally biased region" description="Basic and acidic residues" evidence="1">
    <location>
        <begin position="351"/>
        <end position="361"/>
    </location>
</feature>
<feature type="compositionally biased region" description="Basic and acidic residues" evidence="1">
    <location>
        <begin position="553"/>
        <end position="571"/>
    </location>
</feature>
<protein>
    <submittedName>
        <fullName evidence="3 4">Apolipoprotein B receptor</fullName>
    </submittedName>
</protein>
<dbReference type="OrthoDB" id="9908743at2759"/>
<dbReference type="RefSeq" id="XP_013931677.1">
    <property type="nucleotide sequence ID" value="XM_014076202.1"/>
</dbReference>
<organism evidence="2 5">
    <name type="scientific">Thamnophis sirtalis</name>
    <dbReference type="NCBI Taxonomy" id="35019"/>
    <lineage>
        <taxon>Eukaryota</taxon>
        <taxon>Metazoa</taxon>
        <taxon>Chordata</taxon>
        <taxon>Craniata</taxon>
        <taxon>Vertebrata</taxon>
        <taxon>Euteleostomi</taxon>
        <taxon>Lepidosauria</taxon>
        <taxon>Squamata</taxon>
        <taxon>Bifurcata</taxon>
        <taxon>Unidentata</taxon>
        <taxon>Episquamata</taxon>
        <taxon>Toxicofera</taxon>
        <taxon>Serpentes</taxon>
        <taxon>Colubroidea</taxon>
        <taxon>Colubridae</taxon>
        <taxon>Natricinae</taxon>
        <taxon>Thamnophis</taxon>
    </lineage>
</organism>
<feature type="compositionally biased region" description="Basic and acidic residues" evidence="1">
    <location>
        <begin position="32"/>
        <end position="53"/>
    </location>
</feature>
<dbReference type="RefSeq" id="XP_013931676.1">
    <property type="nucleotide sequence ID" value="XM_014076201.1"/>
</dbReference>
<evidence type="ECO:0000313" key="3">
    <source>
        <dbReference type="RefSeq" id="XP_013931675.1"/>
    </source>
</evidence>
<evidence type="ECO:0000313" key="7">
    <source>
        <dbReference type="RefSeq" id="XP_013931679.1"/>
    </source>
</evidence>
<feature type="compositionally biased region" description="Basic and acidic residues" evidence="1">
    <location>
        <begin position="673"/>
        <end position="692"/>
    </location>
</feature>
<feature type="region of interest" description="Disordered" evidence="1">
    <location>
        <begin position="276"/>
        <end position="324"/>
    </location>
</feature>
<keyword evidence="2" id="KW-1185">Reference proteome</keyword>
<feature type="compositionally biased region" description="Basic and acidic residues" evidence="1">
    <location>
        <begin position="373"/>
        <end position="382"/>
    </location>
</feature>
<evidence type="ECO:0000313" key="8">
    <source>
        <dbReference type="RefSeq" id="XP_013931680.1"/>
    </source>
</evidence>
<dbReference type="Proteomes" id="UP000504617">
    <property type="component" value="Unplaced"/>
</dbReference>
<gene>
    <name evidence="3 4 5 6 7 8" type="primary">APOBR</name>
</gene>
<dbReference type="RefSeq" id="XP_013931675.1">
    <property type="nucleotide sequence ID" value="XM_014076200.1"/>
</dbReference>
<name>A0A6I9Z4U4_9SAUR</name>
<accession>A0A6I9Z4U4</accession>
<feature type="region of interest" description="Disordered" evidence="1">
    <location>
        <begin position="668"/>
        <end position="697"/>
    </location>
</feature>
<feature type="region of interest" description="Disordered" evidence="1">
    <location>
        <begin position="829"/>
        <end position="853"/>
    </location>
</feature>
<feature type="compositionally biased region" description="Basic and acidic residues" evidence="1">
    <location>
        <begin position="513"/>
        <end position="542"/>
    </location>
</feature>
<evidence type="ECO:0000313" key="6">
    <source>
        <dbReference type="RefSeq" id="XP_013931678.1"/>
    </source>
</evidence>
<evidence type="ECO:0000313" key="4">
    <source>
        <dbReference type="RefSeq" id="XP_013931676.1"/>
    </source>
</evidence>
<reference evidence="3 4" key="1">
    <citation type="submission" date="2025-04" db="UniProtKB">
        <authorList>
            <consortium name="RefSeq"/>
        </authorList>
    </citation>
    <scope>IDENTIFICATION</scope>
    <source>
        <tissue evidence="3 4">Skeletal muscle</tissue>
    </source>
</reference>
<evidence type="ECO:0000313" key="5">
    <source>
        <dbReference type="RefSeq" id="XP_013931677.1"/>
    </source>
</evidence>
<feature type="compositionally biased region" description="Basic and acidic residues" evidence="1">
    <location>
        <begin position="301"/>
        <end position="324"/>
    </location>
</feature>
<feature type="region of interest" description="Disordered" evidence="1">
    <location>
        <begin position="509"/>
        <end position="571"/>
    </location>
</feature>
<proteinExistence type="predicted"/>
<dbReference type="CTD" id="55911"/>
<evidence type="ECO:0000313" key="2">
    <source>
        <dbReference type="Proteomes" id="UP000504617"/>
    </source>
</evidence>
<dbReference type="RefSeq" id="XP_013931678.1">
    <property type="nucleotide sequence ID" value="XM_014076203.1"/>
</dbReference>
<keyword evidence="3 4" id="KW-0675">Receptor</keyword>
<dbReference type="AlphaFoldDB" id="A0A6I9Z4U4"/>
<feature type="region of interest" description="Disordered" evidence="1">
    <location>
        <begin position="32"/>
        <end position="63"/>
    </location>
</feature>
<dbReference type="GeneID" id="106557082"/>
<dbReference type="RefSeq" id="XP_013931680.1">
    <property type="nucleotide sequence ID" value="XM_014076205.1"/>
</dbReference>
<feature type="region of interest" description="Disordered" evidence="1">
    <location>
        <begin position="351"/>
        <end position="429"/>
    </location>
</feature>
<dbReference type="RefSeq" id="XP_013931679.1">
    <property type="nucleotide sequence ID" value="XM_014076204.1"/>
</dbReference>